<sequence>MAPPAAVVEGGQAPQGRQQQQQGGFGLTGIIRMAVFWYFASKLFSPKKPTEPSALISNLFQKAQPLDMWVYLSEHEKFNDFGRESALVWHETNIPYAVWGPESTRTLTLKYHASEALKNNGSLYAHVFFAHSGYSPDPSDPEYQPQAAFGRTHPVVIYLPKSKADKKKSLLGSSPDSTEGQVTSKVVDDTEDDSKDEGPVEWLSYWKPNITINLVADFTQYPKTGIPPNIAPYMNIDPFTGNYYPTVFFNEFWLLRDKLIALNETVTELPLNLEVGPISMTKWQLFIQIDQSFQIHRNYGSMLEGEADELKRVFLEGNPYLLGVTMVVSLLHSVFDFLAFKNDIQFWNKNKSMEGLSAKTVVVSFICQLIIFLYLLDNDTSWMILASSGIGVVIEFWKIGKAMRIEIDRTGKVPMLRLRDRDSYVRNKTKEYDDIAMKYLSYVLFLLVAGFSVYSLMYERHKSWYSWILSSLTSCVYMFGFIMMCPQLFINYKLKSVAHLPWRQMTYKFLNTIIDDLFAFVIKMPTLHRLSVFRDDLIFLIYLYQRWIYPVDKKRVNEFGFGGEEDDQAVESSEEEIEIDARVLRSGKAVAVVSVEFRKKKSGKMFTQGRHTKYLAVSNRTFRFDLKSGTGLLGGPVLLKNLHPLRERRTEALQLEEDPGAGDHRSPTVASDIVQSRIPASISPKFCLLPTVSAPRWEVISANGAGDYKTQLQISTHRDISNEHANSFTVYCSVLTWYASSLKKGMLHHDFKTWASIIRTLCVDSRHSEALSVFHQCIKGYADFKPDHSVVASILKSCSALSALKLGTALHGYVVKQGHGSCQVTNKALLNMYAKCGKLDECNKMFYQLSHRDSVIWNIVLSGFSGSMKDDSDVMRLFRTMHSNGEAMPNSVTVAIVLPVCARLGDVHAGKSVHAYVIKSGFEADTLAGNALMSMYAKCGLVSHDGYAVFENIGHKDVVSWNAMIAGLAENLLFEDAFTLFGTMVKGPTQPNYATIANILPVCAMLDERVAYQYGRQIHSYVLQRTELLADVSVSNALISFYIRVGRMMEAESLFWAMDARDLVSWNAIIAGFTSNGEWLKALHLLSNLVSIEMLLPDSVTIVSILPLCAQLRNLQVGKQIHAYIFRHHYLFEDTTVGNALVNFYANCGNAEKAYHTFNMIPRKDLISWNSILDAFGEKRHHSRFLSLLHSMLNLGIRPDSVTILATIHFCASLLRVEKVKEIHSYSIKAGSLVSNTAPTVGNAILDAYAKCGNMDYANRMFQNLSEKRNLVSCNSMISGYVGLGSHHDANMIFSGMPETDLTTWNLMVRVCAENDCRDQALRLFYELQARRMKPDEVTIMSILPVCTQMASVHLLTQCHGYIIRSCFEDLHLKGTLLDAYAKCGIIGCANKLFLSSAGKDLVMFTAMIGGYAMHGMCEEALGIFSDMLKMGIKPDHVIFTSVLSACSHAGRVDEGLKIFYSMEKIHCMKPNAEQYACVVDLLARGGRVREAYSLMTKMPIEANASLWGSLLGACKIHHEVELGRIVASHLFKIKADDIGNYIVLSNLYAADARWDGVMEVRKMMRNKDLKKPAGCSWIEVERKHNIFVAGDCSHPQRSIIYGTLCTLDQQIKEPIEF</sequence>
<dbReference type="Pfam" id="PF01535">
    <property type="entry name" value="PPR"/>
    <property type="match status" value="9"/>
</dbReference>
<dbReference type="InterPro" id="IPR046848">
    <property type="entry name" value="E_motif"/>
</dbReference>
<reference evidence="10 11" key="1">
    <citation type="journal article" date="2023" name="Plants (Basel)">
        <title>Bridging the Gap: Combining Genomics and Transcriptomics Approaches to Understand Stylosanthes scabra, an Orphan Legume from the Brazilian Caatinga.</title>
        <authorList>
            <person name="Ferreira-Neto J.R.C."/>
            <person name="da Silva M.D."/>
            <person name="Binneck E."/>
            <person name="de Melo N.F."/>
            <person name="da Silva R.H."/>
            <person name="de Melo A.L.T.M."/>
            <person name="Pandolfi V."/>
            <person name="Bustamante F.O."/>
            <person name="Brasileiro-Vidal A.C."/>
            <person name="Benko-Iseppon A.M."/>
        </authorList>
    </citation>
    <scope>NUCLEOTIDE SEQUENCE [LARGE SCALE GENOMIC DNA]</scope>
    <source>
        <tissue evidence="10">Leaves</tissue>
    </source>
</reference>
<feature type="transmembrane region" description="Helical" evidence="9">
    <location>
        <begin position="320"/>
        <end position="340"/>
    </location>
</feature>
<feature type="repeat" description="PPR" evidence="7">
    <location>
        <begin position="1436"/>
        <end position="1470"/>
    </location>
</feature>
<feature type="repeat" description="PPR" evidence="7">
    <location>
        <begin position="1031"/>
        <end position="1065"/>
    </location>
</feature>
<dbReference type="PANTHER" id="PTHR47926:SF481">
    <property type="entry name" value="TETRATRICOPEPTIDE-LIKE HELICAL DOMAIN SUPERFAMILY"/>
    <property type="match status" value="1"/>
</dbReference>
<keyword evidence="3 9" id="KW-0812">Transmembrane</keyword>
<evidence type="ECO:0000256" key="5">
    <source>
        <dbReference type="ARBA" id="ARBA00022989"/>
    </source>
</evidence>
<dbReference type="Gene3D" id="1.25.40.10">
    <property type="entry name" value="Tetratricopeptide repeat domain"/>
    <property type="match status" value="6"/>
</dbReference>
<dbReference type="InterPro" id="IPR011990">
    <property type="entry name" value="TPR-like_helical_dom_sf"/>
</dbReference>
<feature type="repeat" description="PPR" evidence="7">
    <location>
        <begin position="1301"/>
        <end position="1335"/>
    </location>
</feature>
<name>A0ABU6VEK3_9FABA</name>
<dbReference type="Pfam" id="PF13041">
    <property type="entry name" value="PPR_2"/>
    <property type="match status" value="1"/>
</dbReference>
<keyword evidence="11" id="KW-1185">Reference proteome</keyword>
<dbReference type="InterPro" id="IPR002885">
    <property type="entry name" value="PPR_rpt"/>
</dbReference>
<dbReference type="InterPro" id="IPR046960">
    <property type="entry name" value="PPR_At4g14850-like_plant"/>
</dbReference>
<keyword evidence="5 9" id="KW-1133">Transmembrane helix</keyword>
<evidence type="ECO:0008006" key="12">
    <source>
        <dbReference type="Google" id="ProtNLM"/>
    </source>
</evidence>
<protein>
    <recommendedName>
        <fullName evidence="12">Pentatricopeptide repeat-containing protein</fullName>
    </recommendedName>
</protein>
<feature type="repeat" description="PPR" evidence="7">
    <location>
        <begin position="1401"/>
        <end position="1435"/>
    </location>
</feature>
<evidence type="ECO:0000256" key="3">
    <source>
        <dbReference type="ARBA" id="ARBA00022692"/>
    </source>
</evidence>
<feature type="transmembrane region" description="Helical" evidence="9">
    <location>
        <begin position="464"/>
        <end position="484"/>
    </location>
</feature>
<accession>A0ABU6VEK3</accession>
<dbReference type="PROSITE" id="PS51375">
    <property type="entry name" value="PPR"/>
    <property type="match status" value="6"/>
</dbReference>
<evidence type="ECO:0000256" key="6">
    <source>
        <dbReference type="ARBA" id="ARBA00023136"/>
    </source>
</evidence>
<feature type="repeat" description="PPR" evidence="7">
    <location>
        <begin position="957"/>
        <end position="991"/>
    </location>
</feature>
<feature type="compositionally biased region" description="Polar residues" evidence="8">
    <location>
        <begin position="171"/>
        <end position="184"/>
    </location>
</feature>
<evidence type="ECO:0000256" key="1">
    <source>
        <dbReference type="ARBA" id="ARBA00004141"/>
    </source>
</evidence>
<dbReference type="PANTHER" id="PTHR47926">
    <property type="entry name" value="PENTATRICOPEPTIDE REPEAT-CONTAINING PROTEIN"/>
    <property type="match status" value="1"/>
</dbReference>
<comment type="similarity">
    <text evidence="2">Belongs to the CLPTM1 family.</text>
</comment>
<feature type="region of interest" description="Disordered" evidence="8">
    <location>
        <begin position="167"/>
        <end position="198"/>
    </location>
</feature>
<evidence type="ECO:0000256" key="2">
    <source>
        <dbReference type="ARBA" id="ARBA00009310"/>
    </source>
</evidence>
<evidence type="ECO:0000256" key="9">
    <source>
        <dbReference type="SAM" id="Phobius"/>
    </source>
</evidence>
<feature type="transmembrane region" description="Helical" evidence="9">
    <location>
        <begin position="360"/>
        <end position="376"/>
    </location>
</feature>
<keyword evidence="4" id="KW-0677">Repeat</keyword>
<dbReference type="Pfam" id="PF20431">
    <property type="entry name" value="E_motif"/>
    <property type="match status" value="1"/>
</dbReference>
<evidence type="ECO:0000313" key="11">
    <source>
        <dbReference type="Proteomes" id="UP001341840"/>
    </source>
</evidence>
<dbReference type="Proteomes" id="UP001341840">
    <property type="component" value="Unassembled WGS sequence"/>
</dbReference>
<evidence type="ECO:0000256" key="8">
    <source>
        <dbReference type="SAM" id="MobiDB-lite"/>
    </source>
</evidence>
<comment type="caution">
    <text evidence="10">The sequence shown here is derived from an EMBL/GenBank/DDBJ whole genome shotgun (WGS) entry which is preliminary data.</text>
</comment>
<gene>
    <name evidence="10" type="ORF">PIB30_036231</name>
</gene>
<comment type="subcellular location">
    <subcellularLocation>
        <location evidence="1">Membrane</location>
        <topology evidence="1">Multi-pass membrane protein</topology>
    </subcellularLocation>
</comment>
<dbReference type="InterPro" id="IPR008429">
    <property type="entry name" value="CLPTM1"/>
</dbReference>
<feature type="compositionally biased region" description="Low complexity" evidence="8">
    <location>
        <begin position="10"/>
        <end position="21"/>
    </location>
</feature>
<evidence type="ECO:0000256" key="4">
    <source>
        <dbReference type="ARBA" id="ARBA00022737"/>
    </source>
</evidence>
<feature type="transmembrane region" description="Helical" evidence="9">
    <location>
        <begin position="439"/>
        <end position="458"/>
    </location>
</feature>
<dbReference type="Pfam" id="PF05602">
    <property type="entry name" value="CLPTM1"/>
    <property type="match status" value="1"/>
</dbReference>
<dbReference type="Gene3D" id="3.10.129.10">
    <property type="entry name" value="Hotdog Thioesterase"/>
    <property type="match status" value="1"/>
</dbReference>
<proteinExistence type="inferred from homology"/>
<feature type="region of interest" description="Disordered" evidence="8">
    <location>
        <begin position="1"/>
        <end position="21"/>
    </location>
</feature>
<evidence type="ECO:0000256" key="7">
    <source>
        <dbReference type="PROSITE-ProRule" id="PRU00708"/>
    </source>
</evidence>
<organism evidence="10 11">
    <name type="scientific">Stylosanthes scabra</name>
    <dbReference type="NCBI Taxonomy" id="79078"/>
    <lineage>
        <taxon>Eukaryota</taxon>
        <taxon>Viridiplantae</taxon>
        <taxon>Streptophyta</taxon>
        <taxon>Embryophyta</taxon>
        <taxon>Tracheophyta</taxon>
        <taxon>Spermatophyta</taxon>
        <taxon>Magnoliopsida</taxon>
        <taxon>eudicotyledons</taxon>
        <taxon>Gunneridae</taxon>
        <taxon>Pentapetalae</taxon>
        <taxon>rosids</taxon>
        <taxon>fabids</taxon>
        <taxon>Fabales</taxon>
        <taxon>Fabaceae</taxon>
        <taxon>Papilionoideae</taxon>
        <taxon>50 kb inversion clade</taxon>
        <taxon>dalbergioids sensu lato</taxon>
        <taxon>Dalbergieae</taxon>
        <taxon>Pterocarpus clade</taxon>
        <taxon>Stylosanthes</taxon>
    </lineage>
</organism>
<feature type="repeat" description="PPR" evidence="7">
    <location>
        <begin position="1165"/>
        <end position="1199"/>
    </location>
</feature>
<evidence type="ECO:0000313" key="10">
    <source>
        <dbReference type="EMBL" id="MED6170968.1"/>
    </source>
</evidence>
<dbReference type="NCBIfam" id="TIGR00756">
    <property type="entry name" value="PPR"/>
    <property type="match status" value="4"/>
</dbReference>
<keyword evidence="6 9" id="KW-0472">Membrane</keyword>
<dbReference type="EMBL" id="JASCZI010151211">
    <property type="protein sequence ID" value="MED6170968.1"/>
    <property type="molecule type" value="Genomic_DNA"/>
</dbReference>